<evidence type="ECO:0000256" key="6">
    <source>
        <dbReference type="SAM" id="Phobius"/>
    </source>
</evidence>
<dbReference type="InterPro" id="IPR049326">
    <property type="entry name" value="Rhodopsin_dom_fungi"/>
</dbReference>
<feature type="transmembrane region" description="Helical" evidence="6">
    <location>
        <begin position="12"/>
        <end position="35"/>
    </location>
</feature>
<organism evidence="8 9">
    <name type="scientific">Apiospora marii</name>
    <dbReference type="NCBI Taxonomy" id="335849"/>
    <lineage>
        <taxon>Eukaryota</taxon>
        <taxon>Fungi</taxon>
        <taxon>Dikarya</taxon>
        <taxon>Ascomycota</taxon>
        <taxon>Pezizomycotina</taxon>
        <taxon>Sordariomycetes</taxon>
        <taxon>Xylariomycetidae</taxon>
        <taxon>Amphisphaeriales</taxon>
        <taxon>Apiosporaceae</taxon>
        <taxon>Apiospora</taxon>
    </lineage>
</organism>
<keyword evidence="9" id="KW-1185">Reference proteome</keyword>
<accession>A0ABR1SBQ4</accession>
<feature type="domain" description="Rhodopsin" evidence="7">
    <location>
        <begin position="32"/>
        <end position="276"/>
    </location>
</feature>
<comment type="caution">
    <text evidence="8">The sequence shown here is derived from an EMBL/GenBank/DDBJ whole genome shotgun (WGS) entry which is preliminary data.</text>
</comment>
<evidence type="ECO:0000256" key="1">
    <source>
        <dbReference type="ARBA" id="ARBA00004141"/>
    </source>
</evidence>
<keyword evidence="3 6" id="KW-1133">Transmembrane helix</keyword>
<dbReference type="PANTHER" id="PTHR33048:SF47">
    <property type="entry name" value="INTEGRAL MEMBRANE PROTEIN-RELATED"/>
    <property type="match status" value="1"/>
</dbReference>
<sequence length="363" mass="40750">MIQILDELLPIGVFHGVIWGGFALCVILFICRMGIRVSCFGRPFVEDYLMFASLVLFLASTIISQVFLQYLYQAEEWLYGMGTISATHETAAKASAGLSSVMYINYVGIWLVKLNFMLFFRRLGNHVFKYRATWWIVLLYNSIAGVGCIVSLALACFGIPYTDGEVNTCGFFTSAERENLATIVVVVIDVIGDALIMAFPTWILWGTRVSARKKLVLSAIFGLVTITIVTTIIRVTKYGGFHAGYLYVVWFWFWLSIEFIAAFMVGCLISFRSLFTHREKAARELEAQIRREAAQQPATKEPTGFRARARLLQQDLLTTFTAWEDTRVMGEGGRFLNSYCPPSGRLSLDFQQDNVGGEAATPP</sequence>
<keyword evidence="2 6" id="KW-0812">Transmembrane</keyword>
<evidence type="ECO:0000256" key="2">
    <source>
        <dbReference type="ARBA" id="ARBA00022692"/>
    </source>
</evidence>
<feature type="transmembrane region" description="Helical" evidence="6">
    <location>
        <begin position="132"/>
        <end position="160"/>
    </location>
</feature>
<comment type="subcellular location">
    <subcellularLocation>
        <location evidence="1">Membrane</location>
        <topology evidence="1">Multi-pass membrane protein</topology>
    </subcellularLocation>
</comment>
<keyword evidence="4 6" id="KW-0472">Membrane</keyword>
<dbReference type="PANTHER" id="PTHR33048">
    <property type="entry name" value="PTH11-LIKE INTEGRAL MEMBRANE PROTEIN (AFU_ORTHOLOGUE AFUA_5G11245)"/>
    <property type="match status" value="1"/>
</dbReference>
<feature type="transmembrane region" description="Helical" evidence="6">
    <location>
        <begin position="180"/>
        <end position="203"/>
    </location>
</feature>
<name>A0ABR1SBQ4_9PEZI</name>
<dbReference type="EMBL" id="JAQQWI010000007">
    <property type="protein sequence ID" value="KAK8028497.1"/>
    <property type="molecule type" value="Genomic_DNA"/>
</dbReference>
<gene>
    <name evidence="8" type="ORF">PG991_005553</name>
</gene>
<evidence type="ECO:0000259" key="7">
    <source>
        <dbReference type="Pfam" id="PF20684"/>
    </source>
</evidence>
<dbReference type="Pfam" id="PF20684">
    <property type="entry name" value="Fung_rhodopsin"/>
    <property type="match status" value="1"/>
</dbReference>
<dbReference type="InterPro" id="IPR052337">
    <property type="entry name" value="SAT4-like"/>
</dbReference>
<feature type="transmembrane region" description="Helical" evidence="6">
    <location>
        <begin position="247"/>
        <end position="271"/>
    </location>
</feature>
<evidence type="ECO:0000256" key="5">
    <source>
        <dbReference type="ARBA" id="ARBA00038359"/>
    </source>
</evidence>
<proteinExistence type="inferred from homology"/>
<reference evidence="8 9" key="1">
    <citation type="submission" date="2023-01" db="EMBL/GenBank/DDBJ databases">
        <title>Analysis of 21 Apiospora genomes using comparative genomics revels a genus with tremendous synthesis potential of carbohydrate active enzymes and secondary metabolites.</title>
        <authorList>
            <person name="Sorensen T."/>
        </authorList>
    </citation>
    <scope>NUCLEOTIDE SEQUENCE [LARGE SCALE GENOMIC DNA]</scope>
    <source>
        <strain evidence="8 9">CBS 20057</strain>
    </source>
</reference>
<evidence type="ECO:0000256" key="3">
    <source>
        <dbReference type="ARBA" id="ARBA00022989"/>
    </source>
</evidence>
<evidence type="ECO:0000313" key="9">
    <source>
        <dbReference type="Proteomes" id="UP001396898"/>
    </source>
</evidence>
<dbReference type="Proteomes" id="UP001396898">
    <property type="component" value="Unassembled WGS sequence"/>
</dbReference>
<comment type="similarity">
    <text evidence="5">Belongs to the SAT4 family.</text>
</comment>
<protein>
    <recommendedName>
        <fullName evidence="7">Rhodopsin domain-containing protein</fullName>
    </recommendedName>
</protein>
<feature type="transmembrane region" description="Helical" evidence="6">
    <location>
        <begin position="215"/>
        <end position="235"/>
    </location>
</feature>
<feature type="transmembrane region" description="Helical" evidence="6">
    <location>
        <begin position="47"/>
        <end position="72"/>
    </location>
</feature>
<evidence type="ECO:0000313" key="8">
    <source>
        <dbReference type="EMBL" id="KAK8028497.1"/>
    </source>
</evidence>
<evidence type="ECO:0000256" key="4">
    <source>
        <dbReference type="ARBA" id="ARBA00023136"/>
    </source>
</evidence>